<evidence type="ECO:0000256" key="1">
    <source>
        <dbReference type="ARBA" id="ARBA00022630"/>
    </source>
</evidence>
<dbReference type="InterPro" id="IPR029479">
    <property type="entry name" value="Nitroreductase"/>
</dbReference>
<accession>A0ABY4X6R7</accession>
<reference evidence="6" key="1">
    <citation type="journal article" date="2022" name="Toxins">
        <title>Genomic Analysis of Sphingopyxis sp. USTB-05 for Biodegrading Cyanobacterial Hepatotoxins.</title>
        <authorList>
            <person name="Liu C."/>
            <person name="Xu Q."/>
            <person name="Zhao Z."/>
            <person name="Zhang H."/>
            <person name="Liu X."/>
            <person name="Yin C."/>
            <person name="Liu Y."/>
            <person name="Yan H."/>
        </authorList>
    </citation>
    <scope>NUCLEOTIDE SEQUENCE</scope>
    <source>
        <strain evidence="6">NBD5</strain>
    </source>
</reference>
<evidence type="ECO:0000256" key="2">
    <source>
        <dbReference type="ARBA" id="ARBA00022643"/>
    </source>
</evidence>
<dbReference type="Pfam" id="PF00881">
    <property type="entry name" value="Nitroreductase"/>
    <property type="match status" value="1"/>
</dbReference>
<dbReference type="InterPro" id="IPR050461">
    <property type="entry name" value="Nitroreductase_HadB/RutE"/>
</dbReference>
<gene>
    <name evidence="6" type="ORF">LHA26_15205</name>
</gene>
<dbReference type="EC" id="1.1.1.298" evidence="6"/>
<keyword evidence="1" id="KW-0285">Flavoprotein</keyword>
<sequence>MVDKLDDQGLDLLFREARSFSHWQDRPLPEGTPEAIWALLRLGPTAANCQPARLHWCVSAEARTTLAGCVSEGNVAKVRTAPATVIIAYDPEFYERLPTLYPPADARAWFAGNAALIAHTALRDSSLQAAYLMLAARALGLDAGPMAGFDAEKVEQAFLAGTGYRATMLCAIGYGDRSRLHPRLPRLAFADANIVS</sequence>
<keyword evidence="2" id="KW-0288">FMN</keyword>
<dbReference type="EMBL" id="CP084930">
    <property type="protein sequence ID" value="USI72613.1"/>
    <property type="molecule type" value="Genomic_DNA"/>
</dbReference>
<evidence type="ECO:0000313" key="6">
    <source>
        <dbReference type="EMBL" id="USI72613.1"/>
    </source>
</evidence>
<evidence type="ECO:0000313" key="7">
    <source>
        <dbReference type="Proteomes" id="UP001056937"/>
    </source>
</evidence>
<dbReference type="SUPFAM" id="SSF55469">
    <property type="entry name" value="FMN-dependent nitroreductase-like"/>
    <property type="match status" value="1"/>
</dbReference>
<dbReference type="CDD" id="cd02148">
    <property type="entry name" value="RutE-like"/>
    <property type="match status" value="1"/>
</dbReference>
<dbReference type="Proteomes" id="UP001056937">
    <property type="component" value="Chromosome 1"/>
</dbReference>
<feature type="domain" description="Nitroreductase" evidence="5">
    <location>
        <begin position="16"/>
        <end position="174"/>
    </location>
</feature>
<keyword evidence="4 6" id="KW-0560">Oxidoreductase</keyword>
<dbReference type="PANTHER" id="PTHR43543:SF1">
    <property type="entry name" value="MALONIC SEMIALDEHYDE REDUCTASE RUTE-RELATED"/>
    <property type="match status" value="1"/>
</dbReference>
<proteinExistence type="predicted"/>
<dbReference type="InterPro" id="IPR000415">
    <property type="entry name" value="Nitroreductase-like"/>
</dbReference>
<evidence type="ECO:0000259" key="5">
    <source>
        <dbReference type="Pfam" id="PF00881"/>
    </source>
</evidence>
<dbReference type="RefSeq" id="WP_252166420.1">
    <property type="nucleotide sequence ID" value="NZ_CP084930.1"/>
</dbReference>
<dbReference type="PANTHER" id="PTHR43543">
    <property type="entry name" value="MALONIC SEMIALDEHYDE REDUCTASE RUTE-RELATED"/>
    <property type="match status" value="1"/>
</dbReference>
<protein>
    <submittedName>
        <fullName evidence="6">Malonic semialdehyde reductase</fullName>
        <ecNumber evidence="6">1.1.1.298</ecNumber>
    </submittedName>
</protein>
<dbReference type="NCBIfam" id="NF003768">
    <property type="entry name" value="PRK05365.1"/>
    <property type="match status" value="1"/>
</dbReference>
<dbReference type="GO" id="GO:0035527">
    <property type="term" value="F:3-hydroxypropionate dehydrogenase (NADP+) activity"/>
    <property type="evidence" value="ECO:0007669"/>
    <property type="project" value="UniProtKB-EC"/>
</dbReference>
<evidence type="ECO:0000256" key="3">
    <source>
        <dbReference type="ARBA" id="ARBA00022857"/>
    </source>
</evidence>
<name>A0ABY4X6R7_9SPHN</name>
<dbReference type="InterPro" id="IPR023936">
    <property type="entry name" value="RutE-like"/>
</dbReference>
<evidence type="ECO:0000256" key="4">
    <source>
        <dbReference type="ARBA" id="ARBA00023002"/>
    </source>
</evidence>
<organism evidence="6 7">
    <name type="scientific">Sphingomonas morindae</name>
    <dbReference type="NCBI Taxonomy" id="1541170"/>
    <lineage>
        <taxon>Bacteria</taxon>
        <taxon>Pseudomonadati</taxon>
        <taxon>Pseudomonadota</taxon>
        <taxon>Alphaproteobacteria</taxon>
        <taxon>Sphingomonadales</taxon>
        <taxon>Sphingomonadaceae</taxon>
        <taxon>Sphingomonas</taxon>
    </lineage>
</organism>
<dbReference type="Gene3D" id="3.40.109.10">
    <property type="entry name" value="NADH Oxidase"/>
    <property type="match status" value="1"/>
</dbReference>
<keyword evidence="7" id="KW-1185">Reference proteome</keyword>
<keyword evidence="3" id="KW-0521">NADP</keyword>